<dbReference type="EMBL" id="MLBF01000006">
    <property type="protein sequence ID" value="OLN32771.1"/>
    <property type="molecule type" value="Genomic_DNA"/>
</dbReference>
<protein>
    <submittedName>
        <fullName evidence="1">Uncharacterized protein</fullName>
    </submittedName>
</protein>
<reference evidence="1 2" key="1">
    <citation type="submission" date="2016-09" db="EMBL/GenBank/DDBJ databases">
        <title>Complete genome of Desulfosporosinus sp. OL.</title>
        <authorList>
            <person name="Mardanov A."/>
            <person name="Beletsky A."/>
            <person name="Panova A."/>
            <person name="Karnachuk O."/>
            <person name="Ravin N."/>
        </authorList>
    </citation>
    <scope>NUCLEOTIDE SEQUENCE [LARGE SCALE GENOMIC DNA]</scope>
    <source>
        <strain evidence="1 2">OL</strain>
    </source>
</reference>
<gene>
    <name evidence="1" type="ORF">DSOL_1217</name>
</gene>
<dbReference type="AlphaFoldDB" id="A0A1Q8QZN9"/>
<proteinExistence type="predicted"/>
<dbReference type="STRING" id="1888891.DSOL_1217"/>
<dbReference type="Proteomes" id="UP000186102">
    <property type="component" value="Unassembled WGS sequence"/>
</dbReference>
<comment type="caution">
    <text evidence="1">The sequence shown here is derived from an EMBL/GenBank/DDBJ whole genome shotgun (WGS) entry which is preliminary data.</text>
</comment>
<keyword evidence="2" id="KW-1185">Reference proteome</keyword>
<evidence type="ECO:0000313" key="2">
    <source>
        <dbReference type="Proteomes" id="UP000186102"/>
    </source>
</evidence>
<sequence length="43" mass="5089">MSKERLNDMLHIPYYLLGDWDSKNIQTDHNNLLVAVVEETWEG</sequence>
<name>A0A1Q8QZN9_9FIRM</name>
<accession>A0A1Q8QZN9</accession>
<evidence type="ECO:0000313" key="1">
    <source>
        <dbReference type="EMBL" id="OLN32771.1"/>
    </source>
</evidence>
<organism evidence="1 2">
    <name type="scientific">Desulfosporosinus metallidurans</name>
    <dbReference type="NCBI Taxonomy" id="1888891"/>
    <lineage>
        <taxon>Bacteria</taxon>
        <taxon>Bacillati</taxon>
        <taxon>Bacillota</taxon>
        <taxon>Clostridia</taxon>
        <taxon>Eubacteriales</taxon>
        <taxon>Desulfitobacteriaceae</taxon>
        <taxon>Desulfosporosinus</taxon>
    </lineage>
</organism>